<comment type="function">
    <text evidence="5">Endoribonuclease that initiates mRNA decay.</text>
</comment>
<dbReference type="PROSITE" id="PS50084">
    <property type="entry name" value="KH_TYPE_1"/>
    <property type="match status" value="1"/>
</dbReference>
<protein>
    <recommendedName>
        <fullName evidence="5 6">Ribonuclease Y</fullName>
        <shortName evidence="5">RNase Y</shortName>
        <ecNumber evidence="5 6">3.1.-.-</ecNumber>
    </recommendedName>
</protein>
<evidence type="ECO:0000259" key="8">
    <source>
        <dbReference type="PROSITE" id="PS51831"/>
    </source>
</evidence>
<dbReference type="Pfam" id="PF00013">
    <property type="entry name" value="KH_1"/>
    <property type="match status" value="1"/>
</dbReference>
<evidence type="ECO:0000256" key="3">
    <source>
        <dbReference type="ARBA" id="ARBA00022801"/>
    </source>
</evidence>
<proteinExistence type="inferred from homology"/>
<dbReference type="SMART" id="SM00471">
    <property type="entry name" value="HDc"/>
    <property type="match status" value="1"/>
</dbReference>
<dbReference type="NCBIfam" id="TIGR03319">
    <property type="entry name" value="RNase_Y"/>
    <property type="match status" value="1"/>
</dbReference>
<keyword evidence="7" id="KW-0175">Coiled coil</keyword>
<name>A0A0G0GQE5_9BACT</name>
<evidence type="ECO:0000313" key="10">
    <source>
        <dbReference type="Proteomes" id="UP000034701"/>
    </source>
</evidence>
<comment type="caution">
    <text evidence="9">The sequence shown here is derived from an EMBL/GenBank/DDBJ whole genome shotgun (WGS) entry which is preliminary data.</text>
</comment>
<dbReference type="SUPFAM" id="SSF54791">
    <property type="entry name" value="Eukaryotic type KH-domain (KH-domain type I)"/>
    <property type="match status" value="1"/>
</dbReference>
<dbReference type="InterPro" id="IPR003607">
    <property type="entry name" value="HD/PDEase_dom"/>
</dbReference>
<feature type="coiled-coil region" evidence="7">
    <location>
        <begin position="8"/>
        <end position="53"/>
    </location>
</feature>
<dbReference type="InterPro" id="IPR017705">
    <property type="entry name" value="Ribonuclease_Y"/>
</dbReference>
<dbReference type="GO" id="GO:0004521">
    <property type="term" value="F:RNA endonuclease activity"/>
    <property type="evidence" value="ECO:0007669"/>
    <property type="project" value="UniProtKB-UniRule"/>
</dbReference>
<dbReference type="CDD" id="cd22431">
    <property type="entry name" value="KH-I_RNaseY"/>
    <property type="match status" value="1"/>
</dbReference>
<dbReference type="InterPro" id="IPR036612">
    <property type="entry name" value="KH_dom_type_1_sf"/>
</dbReference>
<evidence type="ECO:0000256" key="1">
    <source>
        <dbReference type="ARBA" id="ARBA00022722"/>
    </source>
</evidence>
<dbReference type="InterPro" id="IPR004087">
    <property type="entry name" value="KH_dom"/>
</dbReference>
<evidence type="ECO:0000256" key="2">
    <source>
        <dbReference type="ARBA" id="ARBA00022759"/>
    </source>
</evidence>
<dbReference type="AlphaFoldDB" id="A0A0G0GQE5"/>
<gene>
    <name evidence="5" type="primary">rny</name>
    <name evidence="9" type="ORF">US45_C0012G0007</name>
</gene>
<dbReference type="GO" id="GO:0003723">
    <property type="term" value="F:RNA binding"/>
    <property type="evidence" value="ECO:0007669"/>
    <property type="project" value="UniProtKB-UniRule"/>
</dbReference>
<dbReference type="PANTHER" id="PTHR12826:SF15">
    <property type="entry name" value="RIBONUCLEASE Y"/>
    <property type="match status" value="1"/>
</dbReference>
<dbReference type="GO" id="GO:0005886">
    <property type="term" value="C:plasma membrane"/>
    <property type="evidence" value="ECO:0007669"/>
    <property type="project" value="UniProtKB-UniRule"/>
</dbReference>
<dbReference type="InterPro" id="IPR022711">
    <property type="entry name" value="RNase_Y_N"/>
</dbReference>
<dbReference type="Pfam" id="PF12072">
    <property type="entry name" value="RNase_Y_N"/>
    <property type="match status" value="1"/>
</dbReference>
<dbReference type="PANTHER" id="PTHR12826">
    <property type="entry name" value="RIBONUCLEASE Y"/>
    <property type="match status" value="1"/>
</dbReference>
<reference evidence="9 10" key="1">
    <citation type="journal article" date="2015" name="Nature">
        <title>rRNA introns, odd ribosomes, and small enigmatic genomes across a large radiation of phyla.</title>
        <authorList>
            <person name="Brown C.T."/>
            <person name="Hug L.A."/>
            <person name="Thomas B.C."/>
            <person name="Sharon I."/>
            <person name="Castelle C.J."/>
            <person name="Singh A."/>
            <person name="Wilkins M.J."/>
            <person name="Williams K.H."/>
            <person name="Banfield J.F."/>
        </authorList>
    </citation>
    <scope>NUCLEOTIDE SEQUENCE [LARGE SCALE GENOMIC DNA]</scope>
</reference>
<dbReference type="EC" id="3.1.-.-" evidence="5 6"/>
<evidence type="ECO:0000256" key="6">
    <source>
        <dbReference type="NCBIfam" id="TIGR03319"/>
    </source>
</evidence>
<dbReference type="InterPro" id="IPR004088">
    <property type="entry name" value="KH_dom_type_1"/>
</dbReference>
<dbReference type="PATRIC" id="fig|1618729.3.peg.175"/>
<organism evidence="9 10">
    <name type="scientific">Candidatus Nomurabacteria bacterium GW2011_GWA1_37_20</name>
    <dbReference type="NCBI Taxonomy" id="1618729"/>
    <lineage>
        <taxon>Bacteria</taxon>
        <taxon>Candidatus Nomuraibacteriota</taxon>
    </lineage>
</organism>
<dbReference type="SMART" id="SM00322">
    <property type="entry name" value="KH"/>
    <property type="match status" value="1"/>
</dbReference>
<comment type="similarity">
    <text evidence="5">Belongs to the RNase Y family.</text>
</comment>
<dbReference type="Gene3D" id="3.30.1370.10">
    <property type="entry name" value="K Homology domain, type 1"/>
    <property type="match status" value="1"/>
</dbReference>
<evidence type="ECO:0000256" key="7">
    <source>
        <dbReference type="SAM" id="Coils"/>
    </source>
</evidence>
<feature type="domain" description="HD" evidence="8">
    <location>
        <begin position="238"/>
        <end position="329"/>
    </location>
</feature>
<dbReference type="PROSITE" id="PS51831">
    <property type="entry name" value="HD"/>
    <property type="match status" value="1"/>
</dbReference>
<dbReference type="NCBIfam" id="TIGR00277">
    <property type="entry name" value="HDIG"/>
    <property type="match status" value="1"/>
</dbReference>
<dbReference type="EMBL" id="LBTA01000012">
    <property type="protein sequence ID" value="KKQ33293.1"/>
    <property type="molecule type" value="Genomic_DNA"/>
</dbReference>
<keyword evidence="1 5" id="KW-0540">Nuclease</keyword>
<dbReference type="InterPro" id="IPR006675">
    <property type="entry name" value="HDIG_dom"/>
</dbReference>
<dbReference type="Proteomes" id="UP000034701">
    <property type="component" value="Unassembled WGS sequence"/>
</dbReference>
<evidence type="ECO:0000256" key="5">
    <source>
        <dbReference type="HAMAP-Rule" id="MF_00335"/>
    </source>
</evidence>
<dbReference type="Gene3D" id="1.10.3210.10">
    <property type="entry name" value="Hypothetical protein af1432"/>
    <property type="match status" value="1"/>
</dbReference>
<keyword evidence="4 5" id="KW-0694">RNA-binding</keyword>
<dbReference type="InterPro" id="IPR006674">
    <property type="entry name" value="HD_domain"/>
</dbReference>
<keyword evidence="2 5" id="KW-0255">Endonuclease</keyword>
<dbReference type="SUPFAM" id="SSF109604">
    <property type="entry name" value="HD-domain/PDEase-like"/>
    <property type="match status" value="1"/>
</dbReference>
<dbReference type="GO" id="GO:0016787">
    <property type="term" value="F:hydrolase activity"/>
    <property type="evidence" value="ECO:0007669"/>
    <property type="project" value="UniProtKB-KW"/>
</dbReference>
<accession>A0A0G0GQE5</accession>
<evidence type="ECO:0000313" key="9">
    <source>
        <dbReference type="EMBL" id="KKQ33293.1"/>
    </source>
</evidence>
<dbReference type="HAMAP" id="MF_00335">
    <property type="entry name" value="RNase_Y"/>
    <property type="match status" value="1"/>
</dbReference>
<dbReference type="GO" id="GO:0006402">
    <property type="term" value="P:mRNA catabolic process"/>
    <property type="evidence" value="ECO:0007669"/>
    <property type="project" value="UniProtKB-UniRule"/>
</dbReference>
<dbReference type="Pfam" id="PF01966">
    <property type="entry name" value="HD"/>
    <property type="match status" value="1"/>
</dbReference>
<keyword evidence="3 5" id="KW-0378">Hydrolase</keyword>
<evidence type="ECO:0000256" key="4">
    <source>
        <dbReference type="ARBA" id="ARBA00022884"/>
    </source>
</evidence>
<sequence length="422" mass="47726">MNSQNQDIIGLEKKLLEREEKLDSERQRIEREKEELSKKKEEYSEKLQKVSGLTAEEAKTELIRETEAKETQIIARIIKEKEEDAKRTAAKKSQEILLDSMKHGALDFIAEYTVSTVKIEDEEIKGRIIGKEGRNIRVFEQATGVDVDLDEEGIIRLSCFDSVRREIAKRALEKLLKDTRIQPFRIEEIVNQTKQEVEKVMLEEGEKIAHTAGVFNLPVELMAILGRFKFRTSYGQNLIVHTLEETKIGMHIASEIGADVNIVRLGCLFHDIGKVVEGEGSHVKLGVELLKKFNIPEKIINCVAEHHEDKPFSSMESVIVSIADQISGARPGARFEDIEGYTKRLRDMEGIAKKYEGVDDAYAFEAGRELRVIINPGRLDDAQTTITANKIREEVSHSLAVPGEVKVTAIREFRAVSSETSV</sequence>